<dbReference type="Pfam" id="PF12728">
    <property type="entry name" value="HTH_17"/>
    <property type="match status" value="1"/>
</dbReference>
<feature type="domain" description="Helix-turn-helix" evidence="1">
    <location>
        <begin position="21"/>
        <end position="68"/>
    </location>
</feature>
<evidence type="ECO:0000313" key="3">
    <source>
        <dbReference type="Proteomes" id="UP001501791"/>
    </source>
</evidence>
<sequence length="74" mass="8237">MSFDKTAMEISGQTPDDLLFIDEVAEMLRLTPASLRGLMHTGRAPASAKVGRRRVFRRSEVNAWVDAQFKKASA</sequence>
<evidence type="ECO:0000259" key="1">
    <source>
        <dbReference type="Pfam" id="PF12728"/>
    </source>
</evidence>
<dbReference type="RefSeq" id="WP_346036508.1">
    <property type="nucleotide sequence ID" value="NZ_BAAALY010000012.1"/>
</dbReference>
<dbReference type="Proteomes" id="UP001501791">
    <property type="component" value="Unassembled WGS sequence"/>
</dbReference>
<keyword evidence="3" id="KW-1185">Reference proteome</keyword>
<protein>
    <recommendedName>
        <fullName evidence="1">Helix-turn-helix domain-containing protein</fullName>
    </recommendedName>
</protein>
<dbReference type="SUPFAM" id="SSF46955">
    <property type="entry name" value="Putative DNA-binding domain"/>
    <property type="match status" value="1"/>
</dbReference>
<dbReference type="InterPro" id="IPR009061">
    <property type="entry name" value="DNA-bd_dom_put_sf"/>
</dbReference>
<name>A0ABP4MWJ8_9MICO</name>
<organism evidence="2 3">
    <name type="scientific">Brevibacterium picturae</name>
    <dbReference type="NCBI Taxonomy" id="260553"/>
    <lineage>
        <taxon>Bacteria</taxon>
        <taxon>Bacillati</taxon>
        <taxon>Actinomycetota</taxon>
        <taxon>Actinomycetes</taxon>
        <taxon>Micrococcales</taxon>
        <taxon>Brevibacteriaceae</taxon>
        <taxon>Brevibacterium</taxon>
    </lineage>
</organism>
<dbReference type="InterPro" id="IPR041657">
    <property type="entry name" value="HTH_17"/>
</dbReference>
<proteinExistence type="predicted"/>
<comment type="caution">
    <text evidence="2">The sequence shown here is derived from an EMBL/GenBank/DDBJ whole genome shotgun (WGS) entry which is preliminary data.</text>
</comment>
<evidence type="ECO:0000313" key="2">
    <source>
        <dbReference type="EMBL" id="GAA1551545.1"/>
    </source>
</evidence>
<accession>A0ABP4MWJ8</accession>
<gene>
    <name evidence="2" type="ORF">GCM10009691_27610</name>
</gene>
<dbReference type="EMBL" id="BAAALY010000012">
    <property type="protein sequence ID" value="GAA1551545.1"/>
    <property type="molecule type" value="Genomic_DNA"/>
</dbReference>
<reference evidence="3" key="1">
    <citation type="journal article" date="2019" name="Int. J. Syst. Evol. Microbiol.">
        <title>The Global Catalogue of Microorganisms (GCM) 10K type strain sequencing project: providing services to taxonomists for standard genome sequencing and annotation.</title>
        <authorList>
            <consortium name="The Broad Institute Genomics Platform"/>
            <consortium name="The Broad Institute Genome Sequencing Center for Infectious Disease"/>
            <person name="Wu L."/>
            <person name="Ma J."/>
        </authorList>
    </citation>
    <scope>NUCLEOTIDE SEQUENCE [LARGE SCALE GENOMIC DNA]</scope>
    <source>
        <strain evidence="3">JCM 13319</strain>
    </source>
</reference>